<keyword evidence="5" id="KW-0227">DNA damage</keyword>
<dbReference type="InterPro" id="IPR004035">
    <property type="entry name" value="Endouclease-III_FeS-bd_BS"/>
</dbReference>
<dbReference type="CDD" id="cd00056">
    <property type="entry name" value="ENDO3c"/>
    <property type="match status" value="1"/>
</dbReference>
<dbReference type="SUPFAM" id="SSF48150">
    <property type="entry name" value="DNA-glycosylase"/>
    <property type="match status" value="1"/>
</dbReference>
<evidence type="ECO:0000256" key="3">
    <source>
        <dbReference type="ARBA" id="ARBA00008343"/>
    </source>
</evidence>
<evidence type="ECO:0000256" key="9">
    <source>
        <dbReference type="ARBA" id="ARBA00023204"/>
    </source>
</evidence>
<evidence type="ECO:0000256" key="2">
    <source>
        <dbReference type="ARBA" id="ARBA00002933"/>
    </source>
</evidence>
<keyword evidence="7" id="KW-0408">Iron</keyword>
<dbReference type="Pfam" id="PF00730">
    <property type="entry name" value="HhH-GPD"/>
    <property type="match status" value="1"/>
</dbReference>
<dbReference type="Gene3D" id="1.10.1670.10">
    <property type="entry name" value="Helix-hairpin-Helix base-excision DNA repair enzymes (C-terminal)"/>
    <property type="match status" value="1"/>
</dbReference>
<dbReference type="InterPro" id="IPR023170">
    <property type="entry name" value="HhH_base_excis_C"/>
</dbReference>
<keyword evidence="6" id="KW-0378">Hydrolase</keyword>
<evidence type="ECO:0000256" key="4">
    <source>
        <dbReference type="ARBA" id="ARBA00022723"/>
    </source>
</evidence>
<dbReference type="InterPro" id="IPR011257">
    <property type="entry name" value="DNA_glycosylase"/>
</dbReference>
<evidence type="ECO:0000313" key="13">
    <source>
        <dbReference type="Proteomes" id="UP000191812"/>
    </source>
</evidence>
<evidence type="ECO:0000256" key="8">
    <source>
        <dbReference type="ARBA" id="ARBA00023014"/>
    </source>
</evidence>
<comment type="cofactor">
    <cofactor evidence="1">
        <name>[4Fe-4S] cluster</name>
        <dbReference type="ChEBI" id="CHEBI:49883"/>
    </cofactor>
</comment>
<dbReference type="Gene3D" id="1.10.340.30">
    <property type="entry name" value="Hypothetical protein, domain 2"/>
    <property type="match status" value="1"/>
</dbReference>
<keyword evidence="8" id="KW-0411">Iron-sulfur</keyword>
<sequence length="237" mass="27250">MTPRELSERDSLRTAEKRKLTLLRADLLCWAADHGRHFPWRNRDAKTYQQIVVEVLLQRTTAAAVARFYNDFFERFASWEDLAVASTEDLEHFLKPLGLWRRRAVSLLGLAKYAAARGGNFPGDSALHRSIPAVGQYVSNAIVMFQHGEATPLLDVNMARVIERFVRPRRLADIRHDPWLQQAAHWIVRGASPEQVNWAVLDFAALICKARKPACPNCPVRERCNYLKARRKEKPIR</sequence>
<dbReference type="InterPro" id="IPR003651">
    <property type="entry name" value="Endonuclease3_FeS-loop_motif"/>
</dbReference>
<evidence type="ECO:0000256" key="5">
    <source>
        <dbReference type="ARBA" id="ARBA00022763"/>
    </source>
</evidence>
<protein>
    <submittedName>
        <fullName evidence="12">A/G-specific DNA glycosylase</fullName>
    </submittedName>
</protein>
<keyword evidence="9" id="KW-0234">DNA repair</keyword>
<gene>
    <name evidence="12" type="ORF">AGR13a_Lc90447</name>
</gene>
<dbReference type="RefSeq" id="WP_080838857.1">
    <property type="nucleotide sequence ID" value="NZ_LT009757.1"/>
</dbReference>
<evidence type="ECO:0000256" key="6">
    <source>
        <dbReference type="ARBA" id="ARBA00022801"/>
    </source>
</evidence>
<dbReference type="InterPro" id="IPR003265">
    <property type="entry name" value="HhH-GPD_domain"/>
</dbReference>
<evidence type="ECO:0000313" key="12">
    <source>
        <dbReference type="EMBL" id="CUX66535.1"/>
    </source>
</evidence>
<keyword evidence="13" id="KW-1185">Reference proteome</keyword>
<dbReference type="SMART" id="SM00478">
    <property type="entry name" value="ENDO3c"/>
    <property type="match status" value="1"/>
</dbReference>
<dbReference type="PANTHER" id="PTHR42944">
    <property type="entry name" value="ADENINE DNA GLYCOSYLASE"/>
    <property type="match status" value="1"/>
</dbReference>
<comment type="function">
    <text evidence="2">Adenine glycosylase active on G-A mispairs. MutY also corrects error-prone DNA synthesis past GO lesions which are due to the oxidatively damaged form of guanine: 7,8-dihydro-8-oxoguanine (8-oxo-dGTP).</text>
</comment>
<comment type="caution">
    <text evidence="12">The sequence shown here is derived from an EMBL/GenBank/DDBJ whole genome shotgun (WGS) entry which is preliminary data.</text>
</comment>
<dbReference type="EMBL" id="FBWH01000048">
    <property type="protein sequence ID" value="CUX66535.1"/>
    <property type="molecule type" value="Genomic_DNA"/>
</dbReference>
<dbReference type="SMART" id="SM00525">
    <property type="entry name" value="FES"/>
    <property type="match status" value="1"/>
</dbReference>
<organism evidence="12 13">
    <name type="scientific">Agrobacterium genomosp. 13 str. CFBP 6927</name>
    <dbReference type="NCBI Taxonomy" id="1183428"/>
    <lineage>
        <taxon>Bacteria</taxon>
        <taxon>Pseudomonadati</taxon>
        <taxon>Pseudomonadota</taxon>
        <taxon>Alphaproteobacteria</taxon>
        <taxon>Hyphomicrobiales</taxon>
        <taxon>Rhizobiaceae</taxon>
        <taxon>Rhizobium/Agrobacterium group</taxon>
        <taxon>Agrobacterium</taxon>
        <taxon>Agrobacterium tumefaciens complex</taxon>
    </lineage>
</organism>
<keyword evidence="4" id="KW-0479">Metal-binding</keyword>
<accession>A0ABM9VNS0</accession>
<keyword evidence="10" id="KW-0326">Glycosidase</keyword>
<name>A0ABM9VNS0_9HYPH</name>
<proteinExistence type="inferred from homology"/>
<evidence type="ECO:0000259" key="11">
    <source>
        <dbReference type="SMART" id="SM00478"/>
    </source>
</evidence>
<dbReference type="PROSITE" id="PS00764">
    <property type="entry name" value="ENDONUCLEASE_III_1"/>
    <property type="match status" value="1"/>
</dbReference>
<evidence type="ECO:0000256" key="7">
    <source>
        <dbReference type="ARBA" id="ARBA00023004"/>
    </source>
</evidence>
<comment type="similarity">
    <text evidence="3">Belongs to the Nth/MutY family.</text>
</comment>
<reference evidence="12 13" key="1">
    <citation type="submission" date="2016-01" db="EMBL/GenBank/DDBJ databases">
        <authorList>
            <person name="Regsiter A."/>
            <person name="william w."/>
        </authorList>
    </citation>
    <scope>NUCLEOTIDE SEQUENCE [LARGE SCALE GENOMIC DNA]</scope>
    <source>
        <strain evidence="12 13">CFBP 6927</strain>
    </source>
</reference>
<evidence type="ECO:0000256" key="10">
    <source>
        <dbReference type="ARBA" id="ARBA00023295"/>
    </source>
</evidence>
<dbReference type="PANTHER" id="PTHR42944:SF1">
    <property type="entry name" value="ADENINE DNA GLYCOSYLASE"/>
    <property type="match status" value="1"/>
</dbReference>
<dbReference type="InterPro" id="IPR044298">
    <property type="entry name" value="MIG/MutY"/>
</dbReference>
<evidence type="ECO:0000256" key="1">
    <source>
        <dbReference type="ARBA" id="ARBA00001966"/>
    </source>
</evidence>
<feature type="domain" description="HhH-GPD" evidence="11">
    <location>
        <begin position="56"/>
        <end position="192"/>
    </location>
</feature>
<dbReference type="Proteomes" id="UP000191812">
    <property type="component" value="Unassembled WGS sequence"/>
</dbReference>